<feature type="signal peptide" evidence="1">
    <location>
        <begin position="1"/>
        <end position="22"/>
    </location>
</feature>
<feature type="chain" id="PRO_5043362866" evidence="1">
    <location>
        <begin position="23"/>
        <end position="221"/>
    </location>
</feature>
<dbReference type="Proteomes" id="UP001431783">
    <property type="component" value="Unassembled WGS sequence"/>
</dbReference>
<dbReference type="AlphaFoldDB" id="A0AAW1ULA2"/>
<evidence type="ECO:0000313" key="2">
    <source>
        <dbReference type="EMBL" id="KAK9884366.1"/>
    </source>
</evidence>
<dbReference type="EMBL" id="JARQZJ010000092">
    <property type="protein sequence ID" value="KAK9884366.1"/>
    <property type="molecule type" value="Genomic_DNA"/>
</dbReference>
<keyword evidence="1" id="KW-0732">Signal</keyword>
<evidence type="ECO:0000256" key="1">
    <source>
        <dbReference type="SAM" id="SignalP"/>
    </source>
</evidence>
<reference evidence="2 3" key="1">
    <citation type="submission" date="2023-03" db="EMBL/GenBank/DDBJ databases">
        <title>Genome insight into feeding habits of ladybird beetles.</title>
        <authorList>
            <person name="Li H.-S."/>
            <person name="Huang Y.-H."/>
            <person name="Pang H."/>
        </authorList>
    </citation>
    <scope>NUCLEOTIDE SEQUENCE [LARGE SCALE GENOMIC DNA]</scope>
    <source>
        <strain evidence="2">SYSU_2023b</strain>
        <tissue evidence="2">Whole body</tissue>
    </source>
</reference>
<accession>A0AAW1ULA2</accession>
<evidence type="ECO:0000313" key="3">
    <source>
        <dbReference type="Proteomes" id="UP001431783"/>
    </source>
</evidence>
<name>A0AAW1ULA2_9CUCU</name>
<organism evidence="2 3">
    <name type="scientific">Henosepilachna vigintioctopunctata</name>
    <dbReference type="NCBI Taxonomy" id="420089"/>
    <lineage>
        <taxon>Eukaryota</taxon>
        <taxon>Metazoa</taxon>
        <taxon>Ecdysozoa</taxon>
        <taxon>Arthropoda</taxon>
        <taxon>Hexapoda</taxon>
        <taxon>Insecta</taxon>
        <taxon>Pterygota</taxon>
        <taxon>Neoptera</taxon>
        <taxon>Endopterygota</taxon>
        <taxon>Coleoptera</taxon>
        <taxon>Polyphaga</taxon>
        <taxon>Cucujiformia</taxon>
        <taxon>Coccinelloidea</taxon>
        <taxon>Coccinellidae</taxon>
        <taxon>Epilachninae</taxon>
        <taxon>Epilachnini</taxon>
        <taxon>Henosepilachna</taxon>
    </lineage>
</organism>
<protein>
    <submittedName>
        <fullName evidence="2">Uncharacterized protein</fullName>
    </submittedName>
</protein>
<sequence>MSFRPIARILALILLSAVIISAQEYPTSSVPSPSPDDNAIGSLGVQLITQFLTGDFVRHKIQVLFDIIDLKARLIHVISSFCTTENLIALKRFLDWVCRLGNFISQFLPNLPDDNNPKTALLGLLLNTFGGLSSTAPATPPPHSYGATKFENTDYVPENQTFSPDIENTAPVRTSPDLEIEESNVNERKLSDLSEDDVRRMLSNNEGVTILSKLISASRKR</sequence>
<keyword evidence="3" id="KW-1185">Reference proteome</keyword>
<comment type="caution">
    <text evidence="2">The sequence shown here is derived from an EMBL/GenBank/DDBJ whole genome shotgun (WGS) entry which is preliminary data.</text>
</comment>
<gene>
    <name evidence="2" type="ORF">WA026_005314</name>
</gene>
<proteinExistence type="predicted"/>